<evidence type="ECO:0000313" key="2">
    <source>
        <dbReference type="Proteomes" id="UP000255423"/>
    </source>
</evidence>
<dbReference type="InterPro" id="IPR036412">
    <property type="entry name" value="HAD-like_sf"/>
</dbReference>
<dbReference type="GO" id="GO:0005829">
    <property type="term" value="C:cytosol"/>
    <property type="evidence" value="ECO:0007669"/>
    <property type="project" value="TreeGrafter"/>
</dbReference>
<dbReference type="Gene3D" id="3.30.1240.10">
    <property type="match status" value="1"/>
</dbReference>
<organism evidence="1 2">
    <name type="scientific">Fibrobacter succinogenes</name>
    <name type="common">Bacteroides succinogenes</name>
    <dbReference type="NCBI Taxonomy" id="833"/>
    <lineage>
        <taxon>Bacteria</taxon>
        <taxon>Pseudomonadati</taxon>
        <taxon>Fibrobacterota</taxon>
        <taxon>Fibrobacteria</taxon>
        <taxon>Fibrobacterales</taxon>
        <taxon>Fibrobacteraceae</taxon>
        <taxon>Fibrobacter</taxon>
    </lineage>
</organism>
<evidence type="ECO:0000313" key="1">
    <source>
        <dbReference type="EMBL" id="SUQ19791.1"/>
    </source>
</evidence>
<dbReference type="PANTHER" id="PTHR10000:SF8">
    <property type="entry name" value="HAD SUPERFAMILY HYDROLASE-LIKE, TYPE 3"/>
    <property type="match status" value="1"/>
</dbReference>
<dbReference type="Proteomes" id="UP000255423">
    <property type="component" value="Unassembled WGS sequence"/>
</dbReference>
<dbReference type="InterPro" id="IPR000150">
    <property type="entry name" value="Cof"/>
</dbReference>
<dbReference type="CDD" id="cd07516">
    <property type="entry name" value="HAD_Pase"/>
    <property type="match status" value="1"/>
</dbReference>
<dbReference type="PANTHER" id="PTHR10000">
    <property type="entry name" value="PHOSPHOSERINE PHOSPHATASE"/>
    <property type="match status" value="1"/>
</dbReference>
<dbReference type="GO" id="GO:0000287">
    <property type="term" value="F:magnesium ion binding"/>
    <property type="evidence" value="ECO:0007669"/>
    <property type="project" value="TreeGrafter"/>
</dbReference>
<dbReference type="SFLD" id="SFLDG01140">
    <property type="entry name" value="C2.B:_Phosphomannomutase_and_P"/>
    <property type="match status" value="1"/>
</dbReference>
<dbReference type="NCBIfam" id="TIGR00099">
    <property type="entry name" value="Cof-subfamily"/>
    <property type="match status" value="1"/>
</dbReference>
<proteinExistence type="predicted"/>
<dbReference type="SUPFAM" id="SSF56784">
    <property type="entry name" value="HAD-like"/>
    <property type="match status" value="1"/>
</dbReference>
<dbReference type="Gene3D" id="3.40.50.1000">
    <property type="entry name" value="HAD superfamily/HAD-like"/>
    <property type="match status" value="1"/>
</dbReference>
<accession>A0A380RWV5</accession>
<sequence>MKLLFTDLDGTLLDDEKNISQADMASIQAMIGAGHKFVMTTGRPLTSVKHIAEKYGFLKPGYFLVSFNGGLIYDCGTEQPILTRRIAVDQVKFIMDEAHKRGMHAHTYAGDLVVSEYETEQLKTYCRLMKMDYVVVDDIRNYYGGVNGNDGPINVVVKPPIKVNVITPFEHSSLVDFRTEMRTVTAGKLFDVFSKPEMLEFSHMLSNKGAAVRYMADFYHEPIENTIAVGDEENDCPMIEAAGVGVAMANASPAAKAVANYVTEHDNNHSGITEVIEKFVLNSSN</sequence>
<reference evidence="1 2" key="1">
    <citation type="submission" date="2017-08" db="EMBL/GenBank/DDBJ databases">
        <authorList>
            <person name="de Groot N.N."/>
        </authorList>
    </citation>
    <scope>NUCLEOTIDE SEQUENCE [LARGE SCALE GENOMIC DNA]</scope>
    <source>
        <strain evidence="1 2">HM2</strain>
    </source>
</reference>
<dbReference type="RefSeq" id="WP_109572329.1">
    <property type="nucleotide sequence ID" value="NZ_UHJL01000001.1"/>
</dbReference>
<dbReference type="Pfam" id="PF08282">
    <property type="entry name" value="Hydrolase_3"/>
    <property type="match status" value="1"/>
</dbReference>
<name>A0A380RWV5_FIBSU</name>
<dbReference type="EMBL" id="UHJL01000001">
    <property type="protein sequence ID" value="SUQ19791.1"/>
    <property type="molecule type" value="Genomic_DNA"/>
</dbReference>
<dbReference type="AlphaFoldDB" id="A0A380RWV5"/>
<protein>
    <submittedName>
        <fullName evidence="1">Uncharacterized protein</fullName>
    </submittedName>
</protein>
<dbReference type="GO" id="GO:0016791">
    <property type="term" value="F:phosphatase activity"/>
    <property type="evidence" value="ECO:0007669"/>
    <property type="project" value="UniProtKB-ARBA"/>
</dbReference>
<gene>
    <name evidence="1" type="ORF">SAMN05661053_1033</name>
</gene>
<dbReference type="SFLD" id="SFLDS00003">
    <property type="entry name" value="Haloacid_Dehalogenase"/>
    <property type="match status" value="1"/>
</dbReference>
<dbReference type="InterPro" id="IPR023214">
    <property type="entry name" value="HAD_sf"/>
</dbReference>